<dbReference type="CDD" id="cd02440">
    <property type="entry name" value="AdoMet_MTases"/>
    <property type="match status" value="1"/>
</dbReference>
<evidence type="ECO:0000313" key="2">
    <source>
        <dbReference type="EMBL" id="KAF4615942.1"/>
    </source>
</evidence>
<organism evidence="2 3">
    <name type="scientific">Agrocybe pediades</name>
    <dbReference type="NCBI Taxonomy" id="84607"/>
    <lineage>
        <taxon>Eukaryota</taxon>
        <taxon>Fungi</taxon>
        <taxon>Dikarya</taxon>
        <taxon>Basidiomycota</taxon>
        <taxon>Agaricomycotina</taxon>
        <taxon>Agaricomycetes</taxon>
        <taxon>Agaricomycetidae</taxon>
        <taxon>Agaricales</taxon>
        <taxon>Agaricineae</taxon>
        <taxon>Strophariaceae</taxon>
        <taxon>Agrocybe</taxon>
    </lineage>
</organism>
<keyword evidence="3" id="KW-1185">Reference proteome</keyword>
<dbReference type="Proteomes" id="UP000521872">
    <property type="component" value="Unassembled WGS sequence"/>
</dbReference>
<feature type="domain" description="Methyltransferase" evidence="1">
    <location>
        <begin position="70"/>
        <end position="162"/>
    </location>
</feature>
<name>A0A8H4VNC1_9AGAR</name>
<dbReference type="InterPro" id="IPR041698">
    <property type="entry name" value="Methyltransf_25"/>
</dbReference>
<dbReference type="Pfam" id="PF13649">
    <property type="entry name" value="Methyltransf_25"/>
    <property type="match status" value="1"/>
</dbReference>
<protein>
    <recommendedName>
        <fullName evidence="1">Methyltransferase domain-containing protein</fullName>
    </recommendedName>
</protein>
<dbReference type="InterPro" id="IPR029063">
    <property type="entry name" value="SAM-dependent_MTases_sf"/>
</dbReference>
<dbReference type="PANTHER" id="PTHR43591">
    <property type="entry name" value="METHYLTRANSFERASE"/>
    <property type="match status" value="1"/>
</dbReference>
<sequence>MTITVTAPSSKFTHPSAIQHVARTYTSDQYVLPSDEEERKRLHLQHRLLRHTFEDRLILAPVELVDGDAVLECGTGSGIWLLDAAQQITANVDMHGIDIESRLFPRSHPSNMSFSKASVTSLPSEWTSTFAFVHQRLLVAALQKPDWERAIGEMHRVLTPGGWVQLDEVGSWKAGPTTAFHQTLVQQLFRAKGLVLDCATYIPAMLEQAGFVNISVQERSIPLGKWAGNHGADGAANFIGVFRAMKTPILKAGGLGFVQSEAEFDTLLDKVEREWDQTKGAEIKFYIFSAQKASSSL</sequence>
<evidence type="ECO:0000313" key="3">
    <source>
        <dbReference type="Proteomes" id="UP000521872"/>
    </source>
</evidence>
<gene>
    <name evidence="2" type="ORF">D9613_011381</name>
</gene>
<accession>A0A8H4VNC1</accession>
<proteinExistence type="predicted"/>
<comment type="caution">
    <text evidence="2">The sequence shown here is derived from an EMBL/GenBank/DDBJ whole genome shotgun (WGS) entry which is preliminary data.</text>
</comment>
<reference evidence="2 3" key="1">
    <citation type="submission" date="2019-12" db="EMBL/GenBank/DDBJ databases">
        <authorList>
            <person name="Floudas D."/>
            <person name="Bentzer J."/>
            <person name="Ahren D."/>
            <person name="Johansson T."/>
            <person name="Persson P."/>
            <person name="Tunlid A."/>
        </authorList>
    </citation>
    <scope>NUCLEOTIDE SEQUENCE [LARGE SCALE GENOMIC DNA]</scope>
    <source>
        <strain evidence="2 3">CBS 102.39</strain>
    </source>
</reference>
<evidence type="ECO:0000259" key="1">
    <source>
        <dbReference type="Pfam" id="PF13649"/>
    </source>
</evidence>
<dbReference type="AlphaFoldDB" id="A0A8H4VNC1"/>
<dbReference type="SUPFAM" id="SSF53335">
    <property type="entry name" value="S-adenosyl-L-methionine-dependent methyltransferases"/>
    <property type="match status" value="1"/>
</dbReference>
<dbReference type="Gene3D" id="3.40.50.150">
    <property type="entry name" value="Vaccinia Virus protein VP39"/>
    <property type="match status" value="1"/>
</dbReference>
<dbReference type="EMBL" id="JAACJL010000032">
    <property type="protein sequence ID" value="KAF4615942.1"/>
    <property type="molecule type" value="Genomic_DNA"/>
</dbReference>